<evidence type="ECO:0000256" key="2">
    <source>
        <dbReference type="ARBA" id="ARBA00023043"/>
    </source>
</evidence>
<dbReference type="Proteomes" id="UP000735302">
    <property type="component" value="Unassembled WGS sequence"/>
</dbReference>
<evidence type="ECO:0000256" key="4">
    <source>
        <dbReference type="SAM" id="MobiDB-lite"/>
    </source>
</evidence>
<dbReference type="EMBL" id="BLXT01007309">
    <property type="protein sequence ID" value="GFO38431.1"/>
    <property type="molecule type" value="Genomic_DNA"/>
</dbReference>
<evidence type="ECO:0000256" key="1">
    <source>
        <dbReference type="ARBA" id="ARBA00022737"/>
    </source>
</evidence>
<feature type="repeat" description="ANK" evidence="3">
    <location>
        <begin position="178"/>
        <end position="210"/>
    </location>
</feature>
<comment type="caution">
    <text evidence="5">The sequence shown here is derived from an EMBL/GenBank/DDBJ whole genome shotgun (WGS) entry which is preliminary data.</text>
</comment>
<dbReference type="AlphaFoldDB" id="A0AAV4D352"/>
<keyword evidence="1" id="KW-0677">Repeat</keyword>
<organism evidence="5 6">
    <name type="scientific">Plakobranchus ocellatus</name>
    <dbReference type="NCBI Taxonomy" id="259542"/>
    <lineage>
        <taxon>Eukaryota</taxon>
        <taxon>Metazoa</taxon>
        <taxon>Spiralia</taxon>
        <taxon>Lophotrochozoa</taxon>
        <taxon>Mollusca</taxon>
        <taxon>Gastropoda</taxon>
        <taxon>Heterobranchia</taxon>
        <taxon>Euthyneura</taxon>
        <taxon>Panpulmonata</taxon>
        <taxon>Sacoglossa</taxon>
        <taxon>Placobranchoidea</taxon>
        <taxon>Plakobranchidae</taxon>
        <taxon>Plakobranchus</taxon>
    </lineage>
</organism>
<reference evidence="5 6" key="1">
    <citation type="journal article" date="2021" name="Elife">
        <title>Chloroplast acquisition without the gene transfer in kleptoplastic sea slugs, Plakobranchus ocellatus.</title>
        <authorList>
            <person name="Maeda T."/>
            <person name="Takahashi S."/>
            <person name="Yoshida T."/>
            <person name="Shimamura S."/>
            <person name="Takaki Y."/>
            <person name="Nagai Y."/>
            <person name="Toyoda A."/>
            <person name="Suzuki Y."/>
            <person name="Arimoto A."/>
            <person name="Ishii H."/>
            <person name="Satoh N."/>
            <person name="Nishiyama T."/>
            <person name="Hasebe M."/>
            <person name="Maruyama T."/>
            <person name="Minagawa J."/>
            <person name="Obokata J."/>
            <person name="Shigenobu S."/>
        </authorList>
    </citation>
    <scope>NUCLEOTIDE SEQUENCE [LARGE SCALE GENOMIC DNA]</scope>
</reference>
<evidence type="ECO:0000313" key="5">
    <source>
        <dbReference type="EMBL" id="GFO38431.1"/>
    </source>
</evidence>
<protein>
    <submittedName>
        <fullName evidence="5">Ankyrin repeat domain-containing protein 54-like protein</fullName>
    </submittedName>
</protein>
<evidence type="ECO:0000256" key="3">
    <source>
        <dbReference type="PROSITE-ProRule" id="PRU00023"/>
    </source>
</evidence>
<dbReference type="InterPro" id="IPR036770">
    <property type="entry name" value="Ankyrin_rpt-contain_sf"/>
</dbReference>
<dbReference type="PANTHER" id="PTHR24171">
    <property type="entry name" value="ANKYRIN REPEAT DOMAIN-CONTAINING PROTEIN 39-RELATED"/>
    <property type="match status" value="1"/>
</dbReference>
<feature type="region of interest" description="Disordered" evidence="4">
    <location>
        <begin position="1"/>
        <end position="34"/>
    </location>
</feature>
<dbReference type="InterPro" id="IPR002110">
    <property type="entry name" value="Ankyrin_rpt"/>
</dbReference>
<dbReference type="PROSITE" id="PS50297">
    <property type="entry name" value="ANK_REP_REGION"/>
    <property type="match status" value="2"/>
</dbReference>
<name>A0AAV4D352_9GAST</name>
<sequence>MEIDIVKTTDDDETSSVTQRNLQSPSSSNSPAGYVSTRFETSLKLEIATSPIQLQIEPHPHETIEESLPTLRFLDPSKLQRISLEIPFPVTKLSPINMPPATKESQLVPLEKSRSRSLVHVPVCCGQLKAARRQSLDKVGIPSLSNEKKLLMAVRNNDVSTVIRLLEDGINPNVSDSKRRTALHIAASQGLDHIVSSLTAKGADPNRVDILGNSPLHLAACCGDTRIVRILIGSGANIHKKDNTGRTPFDIVKSRLNTLRRDKSVSTDKLIGECQMICDILKIHAQRLPYRESAQVDALCTMMRNVSTREQADEYADAVLNRMSDLSLEHK</sequence>
<accession>A0AAV4D352</accession>
<feature type="compositionally biased region" description="Polar residues" evidence="4">
    <location>
        <begin position="15"/>
        <end position="31"/>
    </location>
</feature>
<dbReference type="SUPFAM" id="SSF48403">
    <property type="entry name" value="Ankyrin repeat"/>
    <property type="match status" value="1"/>
</dbReference>
<dbReference type="Gene3D" id="1.25.40.20">
    <property type="entry name" value="Ankyrin repeat-containing domain"/>
    <property type="match status" value="1"/>
</dbReference>
<evidence type="ECO:0000313" key="6">
    <source>
        <dbReference type="Proteomes" id="UP000735302"/>
    </source>
</evidence>
<dbReference type="PROSITE" id="PS50088">
    <property type="entry name" value="ANK_REPEAT"/>
    <property type="match status" value="2"/>
</dbReference>
<dbReference type="SMART" id="SM00248">
    <property type="entry name" value="ANK"/>
    <property type="match status" value="3"/>
</dbReference>
<feature type="repeat" description="ANK" evidence="3">
    <location>
        <begin position="211"/>
        <end position="243"/>
    </location>
</feature>
<gene>
    <name evidence="5" type="ORF">PoB_006493600</name>
</gene>
<dbReference type="Pfam" id="PF12796">
    <property type="entry name" value="Ank_2"/>
    <property type="match status" value="1"/>
</dbReference>
<keyword evidence="2 3" id="KW-0040">ANK repeat</keyword>
<proteinExistence type="predicted"/>
<keyword evidence="6" id="KW-1185">Reference proteome</keyword>